<protein>
    <recommendedName>
        <fullName evidence="5">Secreted protein</fullName>
    </recommendedName>
</protein>
<evidence type="ECO:0008006" key="5">
    <source>
        <dbReference type="Google" id="ProtNLM"/>
    </source>
</evidence>
<name>A0AAE0JVC8_9PEZI</name>
<proteinExistence type="predicted"/>
<accession>A0AAE0JVC8</accession>
<comment type="caution">
    <text evidence="3">The sequence shown here is derived from an EMBL/GenBank/DDBJ whole genome shotgun (WGS) entry which is preliminary data.</text>
</comment>
<feature type="region of interest" description="Disordered" evidence="1">
    <location>
        <begin position="29"/>
        <end position="73"/>
    </location>
</feature>
<keyword evidence="2" id="KW-0732">Signal</keyword>
<evidence type="ECO:0000256" key="1">
    <source>
        <dbReference type="SAM" id="MobiDB-lite"/>
    </source>
</evidence>
<dbReference type="EMBL" id="JAULSN010000009">
    <property type="protein sequence ID" value="KAK3364747.1"/>
    <property type="molecule type" value="Genomic_DNA"/>
</dbReference>
<organism evidence="3 4">
    <name type="scientific">Lasiosphaeria ovina</name>
    <dbReference type="NCBI Taxonomy" id="92902"/>
    <lineage>
        <taxon>Eukaryota</taxon>
        <taxon>Fungi</taxon>
        <taxon>Dikarya</taxon>
        <taxon>Ascomycota</taxon>
        <taxon>Pezizomycotina</taxon>
        <taxon>Sordariomycetes</taxon>
        <taxon>Sordariomycetidae</taxon>
        <taxon>Sordariales</taxon>
        <taxon>Lasiosphaeriaceae</taxon>
        <taxon>Lasiosphaeria</taxon>
    </lineage>
</organism>
<dbReference type="AlphaFoldDB" id="A0AAE0JVC8"/>
<feature type="chain" id="PRO_5042041130" description="Secreted protein" evidence="2">
    <location>
        <begin position="25"/>
        <end position="73"/>
    </location>
</feature>
<keyword evidence="4" id="KW-1185">Reference proteome</keyword>
<reference evidence="3" key="2">
    <citation type="submission" date="2023-06" db="EMBL/GenBank/DDBJ databases">
        <authorList>
            <consortium name="Lawrence Berkeley National Laboratory"/>
            <person name="Haridas S."/>
            <person name="Hensen N."/>
            <person name="Bonometti L."/>
            <person name="Westerberg I."/>
            <person name="Brannstrom I.O."/>
            <person name="Guillou S."/>
            <person name="Cros-Aarteil S."/>
            <person name="Calhoun S."/>
            <person name="Kuo A."/>
            <person name="Mondo S."/>
            <person name="Pangilinan J."/>
            <person name="Riley R."/>
            <person name="Labutti K."/>
            <person name="Andreopoulos B."/>
            <person name="Lipzen A."/>
            <person name="Chen C."/>
            <person name="Yanf M."/>
            <person name="Daum C."/>
            <person name="Ng V."/>
            <person name="Clum A."/>
            <person name="Steindorff A."/>
            <person name="Ohm R."/>
            <person name="Martin F."/>
            <person name="Silar P."/>
            <person name="Natvig D."/>
            <person name="Lalanne C."/>
            <person name="Gautier V."/>
            <person name="Ament-Velasquez S.L."/>
            <person name="Kruys A."/>
            <person name="Hutchinson M.I."/>
            <person name="Powell A.J."/>
            <person name="Barry K."/>
            <person name="Miller A.N."/>
            <person name="Grigoriev I.V."/>
            <person name="Debuchy R."/>
            <person name="Gladieux P."/>
            <person name="Thoren M.H."/>
            <person name="Johannesson H."/>
        </authorList>
    </citation>
    <scope>NUCLEOTIDE SEQUENCE</scope>
    <source>
        <strain evidence="3">CBS 958.72</strain>
    </source>
</reference>
<sequence length="73" mass="8096">MMAWPRIFLPICLWFLRFAPGGPAALRRWGGPRAAGGAEASRHRRQRPTPAGRKASIVRVEHTLGLGPNSRRP</sequence>
<evidence type="ECO:0000313" key="3">
    <source>
        <dbReference type="EMBL" id="KAK3364747.1"/>
    </source>
</evidence>
<evidence type="ECO:0000256" key="2">
    <source>
        <dbReference type="SAM" id="SignalP"/>
    </source>
</evidence>
<gene>
    <name evidence="3" type="ORF">B0T24DRAFT_638561</name>
</gene>
<evidence type="ECO:0000313" key="4">
    <source>
        <dbReference type="Proteomes" id="UP001287356"/>
    </source>
</evidence>
<dbReference type="Proteomes" id="UP001287356">
    <property type="component" value="Unassembled WGS sequence"/>
</dbReference>
<feature type="signal peptide" evidence="2">
    <location>
        <begin position="1"/>
        <end position="24"/>
    </location>
</feature>
<feature type="compositionally biased region" description="Low complexity" evidence="1">
    <location>
        <begin position="29"/>
        <end position="38"/>
    </location>
</feature>
<reference evidence="3" key="1">
    <citation type="journal article" date="2023" name="Mol. Phylogenet. Evol.">
        <title>Genome-scale phylogeny and comparative genomics of the fungal order Sordariales.</title>
        <authorList>
            <person name="Hensen N."/>
            <person name="Bonometti L."/>
            <person name="Westerberg I."/>
            <person name="Brannstrom I.O."/>
            <person name="Guillou S."/>
            <person name="Cros-Aarteil S."/>
            <person name="Calhoun S."/>
            <person name="Haridas S."/>
            <person name="Kuo A."/>
            <person name="Mondo S."/>
            <person name="Pangilinan J."/>
            <person name="Riley R."/>
            <person name="LaButti K."/>
            <person name="Andreopoulos B."/>
            <person name="Lipzen A."/>
            <person name="Chen C."/>
            <person name="Yan M."/>
            <person name="Daum C."/>
            <person name="Ng V."/>
            <person name="Clum A."/>
            <person name="Steindorff A."/>
            <person name="Ohm R.A."/>
            <person name="Martin F."/>
            <person name="Silar P."/>
            <person name="Natvig D.O."/>
            <person name="Lalanne C."/>
            <person name="Gautier V."/>
            <person name="Ament-Velasquez S.L."/>
            <person name="Kruys A."/>
            <person name="Hutchinson M.I."/>
            <person name="Powell A.J."/>
            <person name="Barry K."/>
            <person name="Miller A.N."/>
            <person name="Grigoriev I.V."/>
            <person name="Debuchy R."/>
            <person name="Gladieux P."/>
            <person name="Hiltunen Thoren M."/>
            <person name="Johannesson H."/>
        </authorList>
    </citation>
    <scope>NUCLEOTIDE SEQUENCE</scope>
    <source>
        <strain evidence="3">CBS 958.72</strain>
    </source>
</reference>